<name>A0ABU1A6P5_9FLAO</name>
<dbReference type="RefSeq" id="WP_308865673.1">
    <property type="nucleotide sequence ID" value="NZ_JAVHUL010000064.1"/>
</dbReference>
<dbReference type="Proteomes" id="UP001230915">
    <property type="component" value="Unassembled WGS sequence"/>
</dbReference>
<evidence type="ECO:0000313" key="1">
    <source>
        <dbReference type="EMBL" id="MDQ7918671.1"/>
    </source>
</evidence>
<reference evidence="1 2" key="1">
    <citation type="submission" date="2023-08" db="EMBL/GenBank/DDBJ databases">
        <title>Mesonia sp. MT50, isolated from deep-sea sediment of the Mariana Trench.</title>
        <authorList>
            <person name="Fu H."/>
        </authorList>
    </citation>
    <scope>NUCLEOTIDE SEQUENCE [LARGE SCALE GENOMIC DNA]</scope>
    <source>
        <strain evidence="1 2">MT50</strain>
    </source>
</reference>
<keyword evidence="2" id="KW-1185">Reference proteome</keyword>
<comment type="caution">
    <text evidence="1">The sequence shown here is derived from an EMBL/GenBank/DDBJ whole genome shotgun (WGS) entry which is preliminary data.</text>
</comment>
<accession>A0ABU1A6P5</accession>
<sequence>MLLLIGFSSAKAQEFSRSNTFSSPNNGFDNFISLRNATSLTHFYGMQIKKREFSIPQRDVYGEDVKKTIDMQGMAWAKERQKRLAAEQYEFPDKQVAQINSNIKIFVDRFNFDRQTNTDFNYNGTTPDGGIRNEVYESQERPFYFTPYYRNNSYNRRSNRPTFHITRY</sequence>
<proteinExistence type="predicted"/>
<organism evidence="1 2">
    <name type="scientific">Mesonia profundi</name>
    <dbReference type="NCBI Taxonomy" id="3070998"/>
    <lineage>
        <taxon>Bacteria</taxon>
        <taxon>Pseudomonadati</taxon>
        <taxon>Bacteroidota</taxon>
        <taxon>Flavobacteriia</taxon>
        <taxon>Flavobacteriales</taxon>
        <taxon>Flavobacteriaceae</taxon>
        <taxon>Mesonia</taxon>
    </lineage>
</organism>
<protein>
    <submittedName>
        <fullName evidence="1">Uncharacterized protein</fullName>
    </submittedName>
</protein>
<evidence type="ECO:0000313" key="2">
    <source>
        <dbReference type="Proteomes" id="UP001230915"/>
    </source>
</evidence>
<dbReference type="EMBL" id="JAVHUL010000064">
    <property type="protein sequence ID" value="MDQ7918671.1"/>
    <property type="molecule type" value="Genomic_DNA"/>
</dbReference>
<gene>
    <name evidence="1" type="ORF">RBU60_13920</name>
</gene>